<dbReference type="Pfam" id="PF00078">
    <property type="entry name" value="RVT_1"/>
    <property type="match status" value="1"/>
</dbReference>
<dbReference type="FunFam" id="3.30.70.270:FF:000020">
    <property type="entry name" value="Transposon Tf2-6 polyprotein-like Protein"/>
    <property type="match status" value="1"/>
</dbReference>
<keyword evidence="3" id="KW-0548">Nucleotidyltransferase</keyword>
<evidence type="ECO:0000256" key="4">
    <source>
        <dbReference type="ARBA" id="ARBA00022722"/>
    </source>
</evidence>
<evidence type="ECO:0000256" key="3">
    <source>
        <dbReference type="ARBA" id="ARBA00022695"/>
    </source>
</evidence>
<feature type="non-terminal residue" evidence="9">
    <location>
        <position position="522"/>
    </location>
</feature>
<evidence type="ECO:0000256" key="2">
    <source>
        <dbReference type="ARBA" id="ARBA00022679"/>
    </source>
</evidence>
<evidence type="ECO:0000259" key="8">
    <source>
        <dbReference type="PROSITE" id="PS50878"/>
    </source>
</evidence>
<dbReference type="GO" id="GO:0004519">
    <property type="term" value="F:endonuclease activity"/>
    <property type="evidence" value="ECO:0007669"/>
    <property type="project" value="UniProtKB-KW"/>
</dbReference>
<dbReference type="FunFam" id="3.10.10.10:FF:000007">
    <property type="entry name" value="Retrovirus-related Pol polyprotein from transposon 17.6-like Protein"/>
    <property type="match status" value="1"/>
</dbReference>
<dbReference type="CDD" id="cd09274">
    <property type="entry name" value="RNase_HI_RT_Ty3"/>
    <property type="match status" value="1"/>
</dbReference>
<keyword evidence="4" id="KW-0540">Nuclease</keyword>
<dbReference type="GO" id="GO:0003964">
    <property type="term" value="F:RNA-directed DNA polymerase activity"/>
    <property type="evidence" value="ECO:0007669"/>
    <property type="project" value="UniProtKB-KW"/>
</dbReference>
<dbReference type="InterPro" id="IPR050951">
    <property type="entry name" value="Retrovirus_Pol_polyprotein"/>
</dbReference>
<dbReference type="InterPro" id="IPR000477">
    <property type="entry name" value="RT_dom"/>
</dbReference>
<dbReference type="CDD" id="cd01647">
    <property type="entry name" value="RT_LTR"/>
    <property type="match status" value="1"/>
</dbReference>
<evidence type="ECO:0000256" key="6">
    <source>
        <dbReference type="ARBA" id="ARBA00022801"/>
    </source>
</evidence>
<evidence type="ECO:0000256" key="7">
    <source>
        <dbReference type="ARBA" id="ARBA00022918"/>
    </source>
</evidence>
<dbReference type="PANTHER" id="PTHR37984:SF5">
    <property type="entry name" value="PROTEIN NYNRIN-LIKE"/>
    <property type="match status" value="1"/>
</dbReference>
<dbReference type="AlphaFoldDB" id="A0A5E4GNJ6"/>
<keyword evidence="2" id="KW-0808">Transferase</keyword>
<dbReference type="OMA" id="WELLEMY"/>
<dbReference type="InterPro" id="IPR043128">
    <property type="entry name" value="Rev_trsase/Diguanyl_cyclase"/>
</dbReference>
<evidence type="ECO:0000313" key="10">
    <source>
        <dbReference type="Proteomes" id="UP000327085"/>
    </source>
</evidence>
<evidence type="ECO:0000256" key="5">
    <source>
        <dbReference type="ARBA" id="ARBA00022759"/>
    </source>
</evidence>
<keyword evidence="6" id="KW-0378">Hydrolase</keyword>
<dbReference type="InterPro" id="IPR043502">
    <property type="entry name" value="DNA/RNA_pol_sf"/>
</dbReference>
<organism evidence="9 10">
    <name type="scientific">Prunus dulcis</name>
    <name type="common">Almond</name>
    <name type="synonym">Amygdalus dulcis</name>
    <dbReference type="NCBI Taxonomy" id="3755"/>
    <lineage>
        <taxon>Eukaryota</taxon>
        <taxon>Viridiplantae</taxon>
        <taxon>Streptophyta</taxon>
        <taxon>Embryophyta</taxon>
        <taxon>Tracheophyta</taxon>
        <taxon>Spermatophyta</taxon>
        <taxon>Magnoliopsida</taxon>
        <taxon>eudicotyledons</taxon>
        <taxon>Gunneridae</taxon>
        <taxon>Pentapetalae</taxon>
        <taxon>rosids</taxon>
        <taxon>fabids</taxon>
        <taxon>Rosales</taxon>
        <taxon>Rosaceae</taxon>
        <taxon>Amygdaloideae</taxon>
        <taxon>Amygdaleae</taxon>
        <taxon>Prunus</taxon>
    </lineage>
</organism>
<sequence>LRGAKVFSMIDLRSGYHQLRIKEEDVPKTAFRTRYGHYEFLVMPFRLTNAPAAFMDLMNRVFQRYLDRFVIVFIDDILVYSKSRKAHMKHLELILKTLRRKKLFAKFSKCQFWLDRINFLGHVISADGVYVDPQKVETVVNWPQPTSVTEVRIFLGLAGYYRRFVEGFSTIAAPLTRLTRKGVKFEWSDECEKSFNELKTRLTTASVLALLDDSGNFVIYSDASQQGLGCVLMQHGRVIAYASRQLKKHELNYPVHDLELAAIVFALKIWRHYLYEATCQIFTDHKSLKYLFTQKELNLRQRRWLELIKDYDCTIEHHPGRANVVADALSRKSSGSVACLRGRYVPLMVELRKHRVELDVDEQGALLATLQVRPVLVERIIAAQAEDPLICTLRAEVESGTRTDCSVRNDGALMVGNRLYVPHDEALKKEILEEAHSSAFAMHPGSTKMYHTLREHYWWPFMKKEIAEYVRKCLICQQVKAERQKPSGLLQPLPIPEWKWEHLTMDFVFKLPRTRNRHDGVW</sequence>
<gene>
    <name evidence="9" type="ORF">ALMOND_2B019212</name>
</gene>
<dbReference type="FunFam" id="1.10.340.70:FF:000001">
    <property type="entry name" value="Retrovirus-related Pol polyprotein from transposon gypsy-like Protein"/>
    <property type="match status" value="1"/>
</dbReference>
<dbReference type="PANTHER" id="PTHR37984">
    <property type="entry name" value="PROTEIN CBG26694"/>
    <property type="match status" value="1"/>
</dbReference>
<protein>
    <submittedName>
        <fullName evidence="9">PREDICTED: retrotransposon</fullName>
    </submittedName>
</protein>
<keyword evidence="1" id="KW-0645">Protease</keyword>
<dbReference type="InParanoid" id="A0A5E4GNJ6"/>
<dbReference type="Proteomes" id="UP000327085">
    <property type="component" value="Unassembled WGS sequence"/>
</dbReference>
<dbReference type="GO" id="GO:0006508">
    <property type="term" value="P:proteolysis"/>
    <property type="evidence" value="ECO:0007669"/>
    <property type="project" value="UniProtKB-KW"/>
</dbReference>
<feature type="domain" description="Reverse transcriptase" evidence="8">
    <location>
        <begin position="1"/>
        <end position="124"/>
    </location>
</feature>
<dbReference type="EMBL" id="CABIKO010001250">
    <property type="protein sequence ID" value="VVA41320.1"/>
    <property type="molecule type" value="Genomic_DNA"/>
</dbReference>
<dbReference type="FunFam" id="3.10.20.370:FF:000001">
    <property type="entry name" value="Retrovirus-related Pol polyprotein from transposon 17.6-like protein"/>
    <property type="match status" value="1"/>
</dbReference>
<name>A0A5E4GNJ6_PRUDU</name>
<proteinExistence type="predicted"/>
<dbReference type="InterPro" id="IPR041588">
    <property type="entry name" value="Integrase_H2C2"/>
</dbReference>
<dbReference type="GO" id="GO:0008233">
    <property type="term" value="F:peptidase activity"/>
    <property type="evidence" value="ECO:0007669"/>
    <property type="project" value="UniProtKB-KW"/>
</dbReference>
<feature type="non-terminal residue" evidence="9">
    <location>
        <position position="1"/>
    </location>
</feature>
<dbReference type="Gene3D" id="3.30.70.270">
    <property type="match status" value="2"/>
</dbReference>
<dbReference type="Gene3D" id="1.10.340.70">
    <property type="match status" value="1"/>
</dbReference>
<accession>A0A5E4GNJ6</accession>
<dbReference type="Pfam" id="PF17921">
    <property type="entry name" value="Integrase_H2C2"/>
    <property type="match status" value="1"/>
</dbReference>
<dbReference type="SUPFAM" id="SSF56672">
    <property type="entry name" value="DNA/RNA polymerases"/>
    <property type="match status" value="1"/>
</dbReference>
<dbReference type="InterPro" id="IPR041373">
    <property type="entry name" value="RT_RNaseH"/>
</dbReference>
<dbReference type="PROSITE" id="PS50878">
    <property type="entry name" value="RT_POL"/>
    <property type="match status" value="1"/>
</dbReference>
<evidence type="ECO:0000256" key="1">
    <source>
        <dbReference type="ARBA" id="ARBA00022670"/>
    </source>
</evidence>
<dbReference type="Gene3D" id="3.10.10.10">
    <property type="entry name" value="HIV Type 1 Reverse Transcriptase, subunit A, domain 1"/>
    <property type="match status" value="1"/>
</dbReference>
<reference evidence="10" key="1">
    <citation type="journal article" date="2020" name="Plant J.">
        <title>Transposons played a major role in the diversification between the closely related almond and peach genomes: results from the almond genome sequence.</title>
        <authorList>
            <person name="Alioto T."/>
            <person name="Alexiou K.G."/>
            <person name="Bardil A."/>
            <person name="Barteri F."/>
            <person name="Castanera R."/>
            <person name="Cruz F."/>
            <person name="Dhingra A."/>
            <person name="Duval H."/>
            <person name="Fernandez I Marti A."/>
            <person name="Frias L."/>
            <person name="Galan B."/>
            <person name="Garcia J.L."/>
            <person name="Howad W."/>
            <person name="Gomez-Garrido J."/>
            <person name="Gut M."/>
            <person name="Julca I."/>
            <person name="Morata J."/>
            <person name="Puigdomenech P."/>
            <person name="Ribeca P."/>
            <person name="Rubio Cabetas M.J."/>
            <person name="Vlasova A."/>
            <person name="Wirthensohn M."/>
            <person name="Garcia-Mas J."/>
            <person name="Gabaldon T."/>
            <person name="Casacuberta J.M."/>
            <person name="Arus P."/>
        </authorList>
    </citation>
    <scope>NUCLEOTIDE SEQUENCE [LARGE SCALE GENOMIC DNA]</scope>
    <source>
        <strain evidence="10">cv. Texas</strain>
    </source>
</reference>
<dbReference type="Pfam" id="PF17917">
    <property type="entry name" value="RT_RNaseH"/>
    <property type="match status" value="1"/>
</dbReference>
<evidence type="ECO:0000313" key="9">
    <source>
        <dbReference type="EMBL" id="VVA41320.1"/>
    </source>
</evidence>
<keyword evidence="7" id="KW-0695">RNA-directed DNA polymerase</keyword>
<keyword evidence="5" id="KW-0255">Endonuclease</keyword>
<dbReference type="Gene3D" id="3.10.20.370">
    <property type="match status" value="1"/>
</dbReference>